<organism evidence="4 5">
    <name type="scientific">Polychaeton citri CBS 116435</name>
    <dbReference type="NCBI Taxonomy" id="1314669"/>
    <lineage>
        <taxon>Eukaryota</taxon>
        <taxon>Fungi</taxon>
        <taxon>Dikarya</taxon>
        <taxon>Ascomycota</taxon>
        <taxon>Pezizomycotina</taxon>
        <taxon>Dothideomycetes</taxon>
        <taxon>Dothideomycetidae</taxon>
        <taxon>Capnodiales</taxon>
        <taxon>Capnodiaceae</taxon>
        <taxon>Polychaeton</taxon>
    </lineage>
</organism>
<dbReference type="InterPro" id="IPR013087">
    <property type="entry name" value="Znf_C2H2_type"/>
</dbReference>
<dbReference type="Gene3D" id="3.30.160.60">
    <property type="entry name" value="Classic Zinc Finger"/>
    <property type="match status" value="1"/>
</dbReference>
<dbReference type="Proteomes" id="UP000799441">
    <property type="component" value="Unassembled WGS sequence"/>
</dbReference>
<feature type="domain" description="C2H2-type" evidence="3">
    <location>
        <begin position="63"/>
        <end position="90"/>
    </location>
</feature>
<evidence type="ECO:0000313" key="4">
    <source>
        <dbReference type="EMBL" id="KAF2724193.1"/>
    </source>
</evidence>
<dbReference type="SUPFAM" id="SSF57667">
    <property type="entry name" value="beta-beta-alpha zinc fingers"/>
    <property type="match status" value="1"/>
</dbReference>
<protein>
    <recommendedName>
        <fullName evidence="3">C2H2-type domain-containing protein</fullName>
    </recommendedName>
</protein>
<evidence type="ECO:0000256" key="2">
    <source>
        <dbReference type="SAM" id="MobiDB-lite"/>
    </source>
</evidence>
<accession>A0A9P4QEJ7</accession>
<gene>
    <name evidence="4" type="ORF">K431DRAFT_154254</name>
</gene>
<keyword evidence="1" id="KW-0862">Zinc</keyword>
<name>A0A9P4QEJ7_9PEZI</name>
<proteinExistence type="predicted"/>
<dbReference type="InterPro" id="IPR036236">
    <property type="entry name" value="Znf_C2H2_sf"/>
</dbReference>
<dbReference type="GO" id="GO:0008270">
    <property type="term" value="F:zinc ion binding"/>
    <property type="evidence" value="ECO:0007669"/>
    <property type="project" value="UniProtKB-KW"/>
</dbReference>
<comment type="caution">
    <text evidence="4">The sequence shown here is derived from an EMBL/GenBank/DDBJ whole genome shotgun (WGS) entry which is preliminary data.</text>
</comment>
<sequence>MSSVALPISDVWQIDEPSASDLGVQDEQGTPRCWEHGCCGREFSTRSNLVRHQKERSKAHTEHHCSMCGAVFSRVTALRQHIANQSCARIRRYSNGRERSMPKPRFSRGGGQSRRGSNLV</sequence>
<feature type="region of interest" description="Disordered" evidence="2">
    <location>
        <begin position="91"/>
        <end position="120"/>
    </location>
</feature>
<dbReference type="PROSITE" id="PS50157">
    <property type="entry name" value="ZINC_FINGER_C2H2_2"/>
    <property type="match status" value="2"/>
</dbReference>
<dbReference type="EMBL" id="MU003772">
    <property type="protein sequence ID" value="KAF2724193.1"/>
    <property type="molecule type" value="Genomic_DNA"/>
</dbReference>
<dbReference type="OrthoDB" id="5366256at2759"/>
<dbReference type="AlphaFoldDB" id="A0A9P4QEJ7"/>
<keyword evidence="1" id="KW-0479">Metal-binding</keyword>
<feature type="domain" description="C2H2-type" evidence="3">
    <location>
        <begin position="31"/>
        <end position="65"/>
    </location>
</feature>
<keyword evidence="5" id="KW-1185">Reference proteome</keyword>
<reference evidence="4" key="1">
    <citation type="journal article" date="2020" name="Stud. Mycol.">
        <title>101 Dothideomycetes genomes: a test case for predicting lifestyles and emergence of pathogens.</title>
        <authorList>
            <person name="Haridas S."/>
            <person name="Albert R."/>
            <person name="Binder M."/>
            <person name="Bloem J."/>
            <person name="Labutti K."/>
            <person name="Salamov A."/>
            <person name="Andreopoulos B."/>
            <person name="Baker S."/>
            <person name="Barry K."/>
            <person name="Bills G."/>
            <person name="Bluhm B."/>
            <person name="Cannon C."/>
            <person name="Castanera R."/>
            <person name="Culley D."/>
            <person name="Daum C."/>
            <person name="Ezra D."/>
            <person name="Gonzalez J."/>
            <person name="Henrissat B."/>
            <person name="Kuo A."/>
            <person name="Liang C."/>
            <person name="Lipzen A."/>
            <person name="Lutzoni F."/>
            <person name="Magnuson J."/>
            <person name="Mondo S."/>
            <person name="Nolan M."/>
            <person name="Ohm R."/>
            <person name="Pangilinan J."/>
            <person name="Park H.-J."/>
            <person name="Ramirez L."/>
            <person name="Alfaro M."/>
            <person name="Sun H."/>
            <person name="Tritt A."/>
            <person name="Yoshinaga Y."/>
            <person name="Zwiers L.-H."/>
            <person name="Turgeon B."/>
            <person name="Goodwin S."/>
            <person name="Spatafora J."/>
            <person name="Crous P."/>
            <person name="Grigoriev I."/>
        </authorList>
    </citation>
    <scope>NUCLEOTIDE SEQUENCE</scope>
    <source>
        <strain evidence="4">CBS 116435</strain>
    </source>
</reference>
<evidence type="ECO:0000313" key="5">
    <source>
        <dbReference type="Proteomes" id="UP000799441"/>
    </source>
</evidence>
<keyword evidence="1" id="KW-0863">Zinc-finger</keyword>
<dbReference type="Pfam" id="PF00096">
    <property type="entry name" value="zf-C2H2"/>
    <property type="match status" value="2"/>
</dbReference>
<evidence type="ECO:0000256" key="1">
    <source>
        <dbReference type="PROSITE-ProRule" id="PRU00042"/>
    </source>
</evidence>
<evidence type="ECO:0000259" key="3">
    <source>
        <dbReference type="PROSITE" id="PS50157"/>
    </source>
</evidence>